<evidence type="ECO:0000256" key="1">
    <source>
        <dbReference type="SAM" id="MobiDB-lite"/>
    </source>
</evidence>
<feature type="transmembrane region" description="Helical" evidence="2">
    <location>
        <begin position="20"/>
        <end position="41"/>
    </location>
</feature>
<dbReference type="InterPro" id="IPR008756">
    <property type="entry name" value="Peptidase_M56"/>
</dbReference>
<keyword evidence="2" id="KW-1133">Transmembrane helix</keyword>
<dbReference type="EMBL" id="JABFRW010000032">
    <property type="protein sequence ID" value="NOT33185.1"/>
    <property type="molecule type" value="Genomic_DNA"/>
</dbReference>
<reference evidence="4 5" key="1">
    <citation type="submission" date="2020-04" db="EMBL/GenBank/DDBJ databases">
        <title>Metagenomic profiling of ammonia- and methane-oxidizing microorganisms in a Dutch drinking water treatment plant.</title>
        <authorList>
            <person name="Poghosyan L."/>
            <person name="Leucker S."/>
        </authorList>
    </citation>
    <scope>NUCLEOTIDE SEQUENCE [LARGE SCALE GENOMIC DNA]</scope>
    <source>
        <strain evidence="4">S-RSF-IL-03</strain>
    </source>
</reference>
<feature type="transmembrane region" description="Helical" evidence="2">
    <location>
        <begin position="53"/>
        <end position="71"/>
    </location>
</feature>
<dbReference type="SUPFAM" id="SSF48452">
    <property type="entry name" value="TPR-like"/>
    <property type="match status" value="1"/>
</dbReference>
<dbReference type="Proteomes" id="UP000580839">
    <property type="component" value="Unassembled WGS sequence"/>
</dbReference>
<dbReference type="Gene3D" id="1.25.40.10">
    <property type="entry name" value="Tetratricopeptide repeat domain"/>
    <property type="match status" value="2"/>
</dbReference>
<dbReference type="InterPro" id="IPR011990">
    <property type="entry name" value="TPR-like_helical_dom_sf"/>
</dbReference>
<organism evidence="4 5">
    <name type="scientific">Eiseniibacteriota bacterium</name>
    <dbReference type="NCBI Taxonomy" id="2212470"/>
    <lineage>
        <taxon>Bacteria</taxon>
        <taxon>Candidatus Eiseniibacteriota</taxon>
    </lineage>
</organism>
<accession>A0A849SMU3</accession>
<evidence type="ECO:0000259" key="3">
    <source>
        <dbReference type="Pfam" id="PF05569"/>
    </source>
</evidence>
<keyword evidence="2" id="KW-0472">Membrane</keyword>
<dbReference type="AlphaFoldDB" id="A0A849SMU3"/>
<feature type="transmembrane region" description="Helical" evidence="2">
    <location>
        <begin position="153"/>
        <end position="173"/>
    </location>
</feature>
<evidence type="ECO:0000313" key="4">
    <source>
        <dbReference type="EMBL" id="NOT33185.1"/>
    </source>
</evidence>
<keyword evidence="2" id="KW-0812">Transmembrane</keyword>
<evidence type="ECO:0000313" key="5">
    <source>
        <dbReference type="Proteomes" id="UP000580839"/>
    </source>
</evidence>
<dbReference type="InterPro" id="IPR052173">
    <property type="entry name" value="Beta-lactam_resp_regulator"/>
</dbReference>
<evidence type="ECO:0000256" key="2">
    <source>
        <dbReference type="SAM" id="Phobius"/>
    </source>
</evidence>
<feature type="compositionally biased region" description="Basic and acidic residues" evidence="1">
    <location>
        <begin position="439"/>
        <end position="449"/>
    </location>
</feature>
<dbReference type="CDD" id="cd07341">
    <property type="entry name" value="M56_BlaR1_MecR1_like"/>
    <property type="match status" value="1"/>
</dbReference>
<gene>
    <name evidence="4" type="ORF">HOP12_03345</name>
</gene>
<feature type="transmembrane region" description="Helical" evidence="2">
    <location>
        <begin position="262"/>
        <end position="281"/>
    </location>
</feature>
<dbReference type="PANTHER" id="PTHR34978">
    <property type="entry name" value="POSSIBLE SENSOR-TRANSDUCER PROTEIN BLAR"/>
    <property type="match status" value="1"/>
</dbReference>
<comment type="caution">
    <text evidence="4">The sequence shown here is derived from an EMBL/GenBank/DDBJ whole genome shotgun (WGS) entry which is preliminary data.</text>
</comment>
<sequence length="825" mass="89811">MNSELLALLRSVPELIASSAFARGLVNLTLLTGLGLAAVAWPWRLSAAVRHRIAIATLLGALAIPAASFWMPSVRMPVLPPDWTAHPASVPALETATPAHPTLAHPTHATVDARVSESIESDRSTGLADTEAALAASPPAPASGWPLDANATLTFLLALPAVVLIARLARSLFAAHQLVRRSRASEHPSLQLELRNACERLGIRRSIELRESAELTVPVLYGMERARLLLPPSVLEWSAERRRAVLLHELAHVARRDTLSLLFTRLATALLWFHPLVWAMARHARMAAEQACDDVVLASGELASRYAEDLLAIARAADREGPADAVAPAFARRSTLERRLVAILTPAAPRGPATARATLSIGALAALLVGGLGSARVVAAPEPSTLPPRAAATSQPPFSGASSATELVASAFAPETSSDMARASSEPLASNEPLAGLSEARKTSNLDEKEDWRTGEKWFKSATGHYNEKRYAAAASEYLHAASSGYRIETAYYNAACSFALNDDADNALDALEHALDAGFDRPDLIGSDDDLDAIRRQRRFTVLLERARSTDHALARLRELISDYEVLHSRRSRNPDDWSHTGVQLMRAGEPTRAAAAFASQFAIDSSSTALYNQACAWALAGRRLFALDALERAVLAGFGNARSIADDDDLESLRGDRRFQRLVELTKELELSETSDSRSDGSKGWRQALQRYERVVREHPDLGRAWFNLGFARLRAGDPAGSAAAYERTIALGYRLPTSMYNLACAAAAQNRGDDAIAWLERAERSGFESSKFALSDPDLDALRTDARFRRLLDRWRLADRLEDEAHQAEKQKLHELEKHKGR</sequence>
<dbReference type="PANTHER" id="PTHR34978:SF3">
    <property type="entry name" value="SLR0241 PROTEIN"/>
    <property type="match status" value="1"/>
</dbReference>
<proteinExistence type="predicted"/>
<dbReference type="NCBIfam" id="NF047558">
    <property type="entry name" value="TPR_END_plus"/>
    <property type="match status" value="3"/>
</dbReference>
<dbReference type="Pfam" id="PF13432">
    <property type="entry name" value="TPR_16"/>
    <property type="match status" value="1"/>
</dbReference>
<dbReference type="Pfam" id="PF05569">
    <property type="entry name" value="Peptidase_M56"/>
    <property type="match status" value="1"/>
</dbReference>
<feature type="region of interest" description="Disordered" evidence="1">
    <location>
        <begin position="415"/>
        <end position="449"/>
    </location>
</feature>
<protein>
    <submittedName>
        <fullName evidence="4">Tetratricopeptide repeat protein</fullName>
    </submittedName>
</protein>
<name>A0A849SMU3_UNCEI</name>
<feature type="domain" description="Peptidase M56" evidence="3">
    <location>
        <begin position="133"/>
        <end position="343"/>
    </location>
</feature>